<evidence type="ECO:0000313" key="2">
    <source>
        <dbReference type="Proteomes" id="UP000824214"/>
    </source>
</evidence>
<dbReference type="AlphaFoldDB" id="A0A9D2M039"/>
<reference evidence="1" key="2">
    <citation type="submission" date="2021-04" db="EMBL/GenBank/DDBJ databases">
        <authorList>
            <person name="Gilroy R."/>
        </authorList>
    </citation>
    <scope>NUCLEOTIDE SEQUENCE</scope>
    <source>
        <strain evidence="1">ChiBcolR8-3208</strain>
    </source>
</reference>
<dbReference type="EMBL" id="DWXZ01000162">
    <property type="protein sequence ID" value="HJB37928.1"/>
    <property type="molecule type" value="Genomic_DNA"/>
</dbReference>
<organism evidence="1 2">
    <name type="scientific">Candidatus Acutalibacter ornithocaccae</name>
    <dbReference type="NCBI Taxonomy" id="2838416"/>
    <lineage>
        <taxon>Bacteria</taxon>
        <taxon>Bacillati</taxon>
        <taxon>Bacillota</taxon>
        <taxon>Clostridia</taxon>
        <taxon>Eubacteriales</taxon>
        <taxon>Acutalibacteraceae</taxon>
        <taxon>Acutalibacter</taxon>
    </lineage>
</organism>
<proteinExistence type="predicted"/>
<dbReference type="Proteomes" id="UP000824214">
    <property type="component" value="Unassembled WGS sequence"/>
</dbReference>
<protein>
    <submittedName>
        <fullName evidence="1">Uncharacterized protein</fullName>
    </submittedName>
</protein>
<comment type="caution">
    <text evidence="1">The sequence shown here is derived from an EMBL/GenBank/DDBJ whole genome shotgun (WGS) entry which is preliminary data.</text>
</comment>
<evidence type="ECO:0000313" key="1">
    <source>
        <dbReference type="EMBL" id="HJB37928.1"/>
    </source>
</evidence>
<name>A0A9D2M039_9FIRM</name>
<reference evidence="1" key="1">
    <citation type="journal article" date="2021" name="PeerJ">
        <title>Extensive microbial diversity within the chicken gut microbiome revealed by metagenomics and culture.</title>
        <authorList>
            <person name="Gilroy R."/>
            <person name="Ravi A."/>
            <person name="Getino M."/>
            <person name="Pursley I."/>
            <person name="Horton D.L."/>
            <person name="Alikhan N.F."/>
            <person name="Baker D."/>
            <person name="Gharbi K."/>
            <person name="Hall N."/>
            <person name="Watson M."/>
            <person name="Adriaenssens E.M."/>
            <person name="Foster-Nyarko E."/>
            <person name="Jarju S."/>
            <person name="Secka A."/>
            <person name="Antonio M."/>
            <person name="Oren A."/>
            <person name="Chaudhuri R.R."/>
            <person name="La Ragione R."/>
            <person name="Hildebrand F."/>
            <person name="Pallen M.J."/>
        </authorList>
    </citation>
    <scope>NUCLEOTIDE SEQUENCE</scope>
    <source>
        <strain evidence="1">ChiBcolR8-3208</strain>
    </source>
</reference>
<sequence>MPSNLTQMSAAEYDKILYGNMTPSMAAAYLQERDIPLRNFPQVLQSMYPGADLLPRLVEYLSRIGPEEGGASVQSLGKKAHNWLSGRNVPANREDYFRIAFALGLGESQLNTLLGLFTDYGIQYRDGRELVFAWFLRHGYGYLEALRFYEALPLAPGMERLEPGRNSQLTHELHNRFQLIQTMEELRHCYLENLEYFGSLHLRAYYYFQGYLDQLIHPVPSWDAGKEPDYSIETVMNTYLSMQVPSGAKRSHYSLIQKLIRQNWPNTTALNNIRNHKLDVPRKLLLLLYVVTENTGDTGDPYRELDESYITLEERLEDHWWTLNAMLSDCGMAPLDLRNPFDWLILYAICADESEYMSDRMEQVLAHLFPENKAL</sequence>
<accession>A0A9D2M039</accession>
<gene>
    <name evidence="1" type="ORF">H9942_07665</name>
</gene>